<sequence length="98" mass="10098">MKKNCWAQGRTEPGYAPSKPQTRQAGLEPGIGARTVALLSFSCRGTRPGICGLGQVSAGKGALIWQAGQEPALGAGVVPMAMLSLGKARKETFRSVAG</sequence>
<gene>
    <name evidence="2" type="ORF">AN484_27650</name>
</gene>
<evidence type="ECO:0000313" key="2">
    <source>
        <dbReference type="EMBL" id="OBQ32836.1"/>
    </source>
</evidence>
<comment type="caution">
    <text evidence="2">The sequence shown here is derived from an EMBL/GenBank/DDBJ whole genome shotgun (WGS) entry which is preliminary data.</text>
</comment>
<evidence type="ECO:0000313" key="3">
    <source>
        <dbReference type="Proteomes" id="UP000092093"/>
    </source>
</evidence>
<dbReference type="EMBL" id="LJOW01000713">
    <property type="protein sequence ID" value="OBQ32836.1"/>
    <property type="molecule type" value="Genomic_DNA"/>
</dbReference>
<feature type="region of interest" description="Disordered" evidence="1">
    <location>
        <begin position="1"/>
        <end position="26"/>
    </location>
</feature>
<evidence type="ECO:0000256" key="1">
    <source>
        <dbReference type="SAM" id="MobiDB-lite"/>
    </source>
</evidence>
<dbReference type="AlphaFoldDB" id="A0A1B7W720"/>
<dbReference type="Proteomes" id="UP000092093">
    <property type="component" value="Unassembled WGS sequence"/>
</dbReference>
<reference evidence="2 3" key="1">
    <citation type="submission" date="2015-09" db="EMBL/GenBank/DDBJ databases">
        <title>Aphanizomenon flos-aquae WA102.</title>
        <authorList>
            <person name="Driscoll C."/>
        </authorList>
    </citation>
    <scope>NUCLEOTIDE SEQUENCE [LARGE SCALE GENOMIC DNA]</scope>
    <source>
        <strain evidence="2">WA102</strain>
    </source>
</reference>
<accession>A0A1B7W720</accession>
<protein>
    <submittedName>
        <fullName evidence="2">Uncharacterized protein</fullName>
    </submittedName>
</protein>
<proteinExistence type="predicted"/>
<name>A0A1B7W720_APHFL</name>
<organism evidence="2 3">
    <name type="scientific">Aphanizomenon flos-aquae WA102</name>
    <dbReference type="NCBI Taxonomy" id="1710896"/>
    <lineage>
        <taxon>Bacteria</taxon>
        <taxon>Bacillati</taxon>
        <taxon>Cyanobacteriota</taxon>
        <taxon>Cyanophyceae</taxon>
        <taxon>Nostocales</taxon>
        <taxon>Aphanizomenonaceae</taxon>
        <taxon>Aphanizomenon</taxon>
    </lineage>
</organism>